<dbReference type="EMBL" id="VJMJ01000070">
    <property type="protein sequence ID" value="KAF0738818.1"/>
    <property type="molecule type" value="Genomic_DNA"/>
</dbReference>
<keyword evidence="4" id="KW-0175">Coiled coil</keyword>
<dbReference type="Pfam" id="PF20654">
    <property type="entry name" value="Sec3_C-term"/>
    <property type="match status" value="1"/>
</dbReference>
<dbReference type="InterPro" id="IPR019160">
    <property type="entry name" value="Sec3_CC"/>
</dbReference>
<sequence length="964" mass="109078">MEKAKGLKEDHGKTKGNKENPTPKAKLHVPKDDLYNTLHAHFQSSKGQSKPSDQDKQKDKNIRKHVVTLLQVKKVKQPKVSNKRIFSSFGTSKCKLLCLTSHEALDGSMQAHQTVVQLHHVNFHSNFTIDCRQTWTLDTLELVEKCFDDTTKHVNGAFRLYFTNSDIEPIQWIADDDESVASMMEFLWTILALCIDAHKSLPKTNFPLEELNELSKSLNWAKKVGVDVDLIEVQRNKVASNVVVPSKLTRQRTASDDPTVLSSPSTWKSAEYEDAMSLFGTIQWSDCTAEAVQMQLEQRLKLLDEENIEFLLELQSKNQDKKTIDTIIASVNAVLQQVQRAEKWTEDADSTLATTAANMAQFETLNNHMEIHFKNSVALQETLDKMISAIDIPRETMGILLKPISIFCLENVPEDASPSESSLTKIVEAIRSLDSAIKSVDSYPAQEMSAFQARREELITLGETFSGRFAVAFDTYMSALVKSSTYKGDQGSQTRRRSLSGGHETMSPKKGMFSRDREVSDVKDDRARRPSATVVDDVDYSIKMENIHTQISKYQEACLNISTLSPKTIIALRESYAKHVAPVYSGHLQSFFRGLKDKMPKPKAHGVGKATQWNLSFSHNPSESVITVSASVLLQQALAHIVSLCLKEQSFVRKVFFEQSKKLKPEPVELTLLMEKLFDKLVKRLVDYGDVGVSANIFEAISMIVTTQQHLHTLESPSEFILNSLLSFQLHLKRIVACEHSSRYKTSRNFSPRSKNDVSRLDEAAAGLATDDADSPLTVIYDRLVLGLFDWLEKAAATKPKYSHLVRMENYHCIQGKLHSLCENNSSLKTFAERSHVEYKKNLKAYVTWLWECEVEKLAEIFANIDSLLETVPIEEIQFHISKQDLRKAAESTNHGLEKSMKHISDRLKKHLSHSADMTNAVVQCLKDTALETHEKYIELGRKCFDMEIEPSKERIMALLEKLH</sequence>
<gene>
    <name evidence="8" type="ORF">Ae201684_005429</name>
</gene>
<dbReference type="GO" id="GO:0005886">
    <property type="term" value="C:plasma membrane"/>
    <property type="evidence" value="ECO:0007669"/>
    <property type="project" value="TreeGrafter"/>
</dbReference>
<comment type="similarity">
    <text evidence="1">Belongs to the SEC3 family.</text>
</comment>
<dbReference type="GO" id="GO:0000145">
    <property type="term" value="C:exocyst"/>
    <property type="evidence" value="ECO:0007669"/>
    <property type="project" value="InterPro"/>
</dbReference>
<protein>
    <recommendedName>
        <fullName evidence="10">Exocyst complex component Sec3 PIP2-binding N-terminal domain-containing protein</fullName>
    </recommendedName>
</protein>
<evidence type="ECO:0000259" key="6">
    <source>
        <dbReference type="Pfam" id="PF09763"/>
    </source>
</evidence>
<feature type="compositionally biased region" description="Basic and acidic residues" evidence="5">
    <location>
        <begin position="513"/>
        <end position="528"/>
    </location>
</feature>
<comment type="caution">
    <text evidence="8">The sequence shown here is derived from an EMBL/GenBank/DDBJ whole genome shotgun (WGS) entry which is preliminary data.</text>
</comment>
<evidence type="ECO:0000256" key="5">
    <source>
        <dbReference type="SAM" id="MobiDB-lite"/>
    </source>
</evidence>
<dbReference type="Pfam" id="PF09763">
    <property type="entry name" value="Sec3_CC"/>
    <property type="match status" value="1"/>
</dbReference>
<evidence type="ECO:0000256" key="2">
    <source>
        <dbReference type="ARBA" id="ARBA00022448"/>
    </source>
</evidence>
<keyword evidence="3" id="KW-0268">Exocytosis</keyword>
<dbReference type="AlphaFoldDB" id="A0A6G0XF35"/>
<dbReference type="VEuPathDB" id="FungiDB:AeMF1_016797"/>
<dbReference type="PANTHER" id="PTHR16092:SF14">
    <property type="entry name" value="EXOCYST COMPLEX COMPONENT 1 ISOFORM X1"/>
    <property type="match status" value="1"/>
</dbReference>
<evidence type="ECO:0000313" key="8">
    <source>
        <dbReference type="EMBL" id="KAF0738818.1"/>
    </source>
</evidence>
<feature type="domain" description="Exocyst complex component Sec3 C-terminal" evidence="7">
    <location>
        <begin position="782"/>
        <end position="945"/>
    </location>
</feature>
<dbReference type="Proteomes" id="UP000481153">
    <property type="component" value="Unassembled WGS sequence"/>
</dbReference>
<evidence type="ECO:0000313" key="9">
    <source>
        <dbReference type="Proteomes" id="UP000481153"/>
    </source>
</evidence>
<reference evidence="8 9" key="1">
    <citation type="submission" date="2019-07" db="EMBL/GenBank/DDBJ databases">
        <title>Genomics analysis of Aphanomyces spp. identifies a new class of oomycete effector associated with host adaptation.</title>
        <authorList>
            <person name="Gaulin E."/>
        </authorList>
    </citation>
    <scope>NUCLEOTIDE SEQUENCE [LARGE SCALE GENOMIC DNA]</scope>
    <source>
        <strain evidence="8 9">ATCC 201684</strain>
    </source>
</reference>
<name>A0A6G0XF35_9STRA</name>
<feature type="compositionally biased region" description="Basic and acidic residues" evidence="5">
    <location>
        <begin position="1"/>
        <end position="18"/>
    </location>
</feature>
<feature type="domain" description="Exocyst complex component Sec3 coiled-coil" evidence="6">
    <location>
        <begin position="290"/>
        <end position="402"/>
    </location>
</feature>
<dbReference type="PANTHER" id="PTHR16092">
    <property type="entry name" value="SEC3/SYNTAXIN-RELATED"/>
    <property type="match status" value="1"/>
</dbReference>
<feature type="region of interest" description="Disordered" evidence="5">
    <location>
        <begin position="1"/>
        <end position="60"/>
    </location>
</feature>
<keyword evidence="9" id="KW-1185">Reference proteome</keyword>
<keyword evidence="2" id="KW-0813">Transport</keyword>
<evidence type="ECO:0000256" key="3">
    <source>
        <dbReference type="ARBA" id="ARBA00022483"/>
    </source>
</evidence>
<feature type="region of interest" description="Disordered" evidence="5">
    <location>
        <begin position="487"/>
        <end position="530"/>
    </location>
</feature>
<evidence type="ECO:0000256" key="1">
    <source>
        <dbReference type="ARBA" id="ARBA00006518"/>
    </source>
</evidence>
<evidence type="ECO:0000259" key="7">
    <source>
        <dbReference type="Pfam" id="PF20654"/>
    </source>
</evidence>
<evidence type="ECO:0000256" key="4">
    <source>
        <dbReference type="ARBA" id="ARBA00023054"/>
    </source>
</evidence>
<dbReference type="GO" id="GO:0006887">
    <property type="term" value="P:exocytosis"/>
    <property type="evidence" value="ECO:0007669"/>
    <property type="project" value="UniProtKB-KW"/>
</dbReference>
<accession>A0A6G0XF35</accession>
<organism evidence="8 9">
    <name type="scientific">Aphanomyces euteiches</name>
    <dbReference type="NCBI Taxonomy" id="100861"/>
    <lineage>
        <taxon>Eukaryota</taxon>
        <taxon>Sar</taxon>
        <taxon>Stramenopiles</taxon>
        <taxon>Oomycota</taxon>
        <taxon>Saprolegniomycetes</taxon>
        <taxon>Saprolegniales</taxon>
        <taxon>Verrucalvaceae</taxon>
        <taxon>Aphanomyces</taxon>
    </lineage>
</organism>
<dbReference type="GO" id="GO:0006893">
    <property type="term" value="P:Golgi to plasma membrane transport"/>
    <property type="evidence" value="ECO:0007669"/>
    <property type="project" value="TreeGrafter"/>
</dbReference>
<dbReference type="GO" id="GO:0005546">
    <property type="term" value="F:phosphatidylinositol-4,5-bisphosphate binding"/>
    <property type="evidence" value="ECO:0007669"/>
    <property type="project" value="TreeGrafter"/>
</dbReference>
<evidence type="ECO:0008006" key="10">
    <source>
        <dbReference type="Google" id="ProtNLM"/>
    </source>
</evidence>
<dbReference type="InterPro" id="IPR048628">
    <property type="entry name" value="Sec3_C"/>
</dbReference>
<proteinExistence type="inferred from homology"/>